<evidence type="ECO:0000256" key="5">
    <source>
        <dbReference type="ARBA" id="ARBA00022884"/>
    </source>
</evidence>
<evidence type="ECO:0000256" key="3">
    <source>
        <dbReference type="ARBA" id="ARBA00022759"/>
    </source>
</evidence>
<sequence>MLVAEYRLRKSAAIATAMKRGRRYASEHLVVHVQTEAASHTRFAFAVGKNVGNSVVRHRVTRQLRHIVASQVDSFPQGAHVVVRALPSASKASFSSLAASFDQAVRKVGPQ</sequence>
<keyword evidence="4" id="KW-0378">Hydrolase</keyword>
<evidence type="ECO:0000256" key="1">
    <source>
        <dbReference type="ARBA" id="ARBA00022694"/>
    </source>
</evidence>
<evidence type="ECO:0000256" key="2">
    <source>
        <dbReference type="ARBA" id="ARBA00022722"/>
    </source>
</evidence>
<dbReference type="SUPFAM" id="SSF54211">
    <property type="entry name" value="Ribosomal protein S5 domain 2-like"/>
    <property type="match status" value="1"/>
</dbReference>
<dbReference type="GO" id="GO:0042781">
    <property type="term" value="F:3'-tRNA processing endoribonuclease activity"/>
    <property type="evidence" value="ECO:0007669"/>
    <property type="project" value="TreeGrafter"/>
</dbReference>
<dbReference type="AlphaFoldDB" id="A0A6J5Z859"/>
<proteinExistence type="inferred from homology"/>
<keyword evidence="1" id="KW-0819">tRNA processing</keyword>
<reference evidence="6" key="1">
    <citation type="submission" date="2020-05" db="EMBL/GenBank/DDBJ databases">
        <authorList>
            <person name="Chiriac C."/>
            <person name="Salcher M."/>
            <person name="Ghai R."/>
            <person name="Kavagutti S V."/>
        </authorList>
    </citation>
    <scope>NUCLEOTIDE SEQUENCE</scope>
</reference>
<dbReference type="Pfam" id="PF00825">
    <property type="entry name" value="Ribonuclease_P"/>
    <property type="match status" value="1"/>
</dbReference>
<dbReference type="Gene3D" id="3.30.230.10">
    <property type="match status" value="1"/>
</dbReference>
<dbReference type="InterPro" id="IPR014721">
    <property type="entry name" value="Ribsml_uS5_D2-typ_fold_subgr"/>
</dbReference>
<keyword evidence="2" id="KW-0540">Nuclease</keyword>
<name>A0A6J5Z859_9ZZZZ</name>
<accession>A0A6J5Z859</accession>
<dbReference type="InterPro" id="IPR000100">
    <property type="entry name" value="RNase_P"/>
</dbReference>
<dbReference type="GO" id="GO:0030677">
    <property type="term" value="C:ribonuclease P complex"/>
    <property type="evidence" value="ECO:0007669"/>
    <property type="project" value="TreeGrafter"/>
</dbReference>
<protein>
    <submittedName>
        <fullName evidence="6">Unannotated protein</fullName>
    </submittedName>
</protein>
<evidence type="ECO:0000313" key="6">
    <source>
        <dbReference type="EMBL" id="CAB4337277.1"/>
    </source>
</evidence>
<organism evidence="6">
    <name type="scientific">freshwater metagenome</name>
    <dbReference type="NCBI Taxonomy" id="449393"/>
    <lineage>
        <taxon>unclassified sequences</taxon>
        <taxon>metagenomes</taxon>
        <taxon>ecological metagenomes</taxon>
    </lineage>
</organism>
<dbReference type="EMBL" id="CAESAJ010000058">
    <property type="protein sequence ID" value="CAB4337277.1"/>
    <property type="molecule type" value="Genomic_DNA"/>
</dbReference>
<dbReference type="InterPro" id="IPR020568">
    <property type="entry name" value="Ribosomal_Su5_D2-typ_SF"/>
</dbReference>
<gene>
    <name evidence="6" type="ORF">UFOPK3770_00665</name>
</gene>
<dbReference type="HAMAP" id="MF_00227">
    <property type="entry name" value="RNase_P"/>
    <property type="match status" value="1"/>
</dbReference>
<evidence type="ECO:0000256" key="4">
    <source>
        <dbReference type="ARBA" id="ARBA00022801"/>
    </source>
</evidence>
<dbReference type="PANTHER" id="PTHR33992:SF1">
    <property type="entry name" value="RIBONUCLEASE P PROTEIN COMPONENT"/>
    <property type="match status" value="1"/>
</dbReference>
<dbReference type="GO" id="GO:0000049">
    <property type="term" value="F:tRNA binding"/>
    <property type="evidence" value="ECO:0007669"/>
    <property type="project" value="InterPro"/>
</dbReference>
<dbReference type="GO" id="GO:0004526">
    <property type="term" value="F:ribonuclease P activity"/>
    <property type="evidence" value="ECO:0007669"/>
    <property type="project" value="InterPro"/>
</dbReference>
<keyword evidence="5" id="KW-0694">RNA-binding</keyword>
<dbReference type="PANTHER" id="PTHR33992">
    <property type="entry name" value="RIBONUCLEASE P PROTEIN COMPONENT"/>
    <property type="match status" value="1"/>
</dbReference>
<dbReference type="NCBIfam" id="TIGR00188">
    <property type="entry name" value="rnpA"/>
    <property type="match status" value="1"/>
</dbReference>
<keyword evidence="3" id="KW-0255">Endonuclease</keyword>